<accession>A0A2N5WZU4</accession>
<evidence type="ECO:0000313" key="3">
    <source>
        <dbReference type="Proteomes" id="UP000235005"/>
    </source>
</evidence>
<feature type="transmembrane region" description="Helical" evidence="1">
    <location>
        <begin position="26"/>
        <end position="44"/>
    </location>
</feature>
<keyword evidence="1" id="KW-1133">Transmembrane helix</keyword>
<feature type="transmembrane region" description="Helical" evidence="1">
    <location>
        <begin position="64"/>
        <end position="82"/>
    </location>
</feature>
<gene>
    <name evidence="2" type="ORF">C0039_15265</name>
</gene>
<evidence type="ECO:0008006" key="4">
    <source>
        <dbReference type="Google" id="ProtNLM"/>
    </source>
</evidence>
<dbReference type="Pfam" id="PF11660">
    <property type="entry name" value="DUF3262"/>
    <property type="match status" value="1"/>
</dbReference>
<evidence type="ECO:0000313" key="2">
    <source>
        <dbReference type="EMBL" id="PLW67775.1"/>
    </source>
</evidence>
<dbReference type="AlphaFoldDB" id="A0A2N5WZU4"/>
<reference evidence="2 3" key="1">
    <citation type="submission" date="2018-01" db="EMBL/GenBank/DDBJ databases">
        <title>The draft genome sequence of Halioglobus lutimaris HF004.</title>
        <authorList>
            <person name="Du Z.-J."/>
            <person name="Shi M.-J."/>
        </authorList>
    </citation>
    <scope>NUCLEOTIDE SEQUENCE [LARGE SCALE GENOMIC DNA]</scope>
    <source>
        <strain evidence="2 3">HF004</strain>
    </source>
</reference>
<dbReference type="InterPro" id="IPR021676">
    <property type="entry name" value="DUF3262"/>
</dbReference>
<protein>
    <recommendedName>
        <fullName evidence="4">TIGR03758 family integrating conjugative element protein</fullName>
    </recommendedName>
</protein>
<name>A0A2N5WZU4_9GAMM</name>
<organism evidence="2 3">
    <name type="scientific">Pseudohalioglobus lutimaris</name>
    <dbReference type="NCBI Taxonomy" id="1737061"/>
    <lineage>
        <taxon>Bacteria</taxon>
        <taxon>Pseudomonadati</taxon>
        <taxon>Pseudomonadota</taxon>
        <taxon>Gammaproteobacteria</taxon>
        <taxon>Cellvibrionales</taxon>
        <taxon>Halieaceae</taxon>
        <taxon>Pseudohalioglobus</taxon>
    </lineage>
</organism>
<keyword evidence="1" id="KW-0472">Membrane</keyword>
<dbReference type="EMBL" id="PKUS01000023">
    <property type="protein sequence ID" value="PLW67775.1"/>
    <property type="molecule type" value="Genomic_DNA"/>
</dbReference>
<dbReference type="Proteomes" id="UP000235005">
    <property type="component" value="Unassembled WGS sequence"/>
</dbReference>
<dbReference type="RefSeq" id="WP_101518543.1">
    <property type="nucleotide sequence ID" value="NZ_PKUS01000023.1"/>
</dbReference>
<keyword evidence="3" id="KW-1185">Reference proteome</keyword>
<keyword evidence="1" id="KW-0812">Transmembrane</keyword>
<proteinExistence type="predicted"/>
<sequence length="83" mass="8565">MSLMDADQNAAFNAANSGASFDAGEVGVFIISVGIVLILTWWAWVAISSYKGLSSPGTSVPDAAGKIVRAAFIVMMVIAVMAL</sequence>
<evidence type="ECO:0000256" key="1">
    <source>
        <dbReference type="SAM" id="Phobius"/>
    </source>
</evidence>
<comment type="caution">
    <text evidence="2">The sequence shown here is derived from an EMBL/GenBank/DDBJ whole genome shotgun (WGS) entry which is preliminary data.</text>
</comment>